<accession>A0AAU9NPB3</accession>
<dbReference type="Proteomes" id="UP001157418">
    <property type="component" value="Unassembled WGS sequence"/>
</dbReference>
<dbReference type="GO" id="GO:0003723">
    <property type="term" value="F:RNA binding"/>
    <property type="evidence" value="ECO:0007669"/>
    <property type="project" value="UniProtKB-KW"/>
</dbReference>
<keyword evidence="2" id="KW-0694">RNA-binding</keyword>
<dbReference type="EMBL" id="CAKMRJ010005079">
    <property type="protein sequence ID" value="CAH1439608.1"/>
    <property type="molecule type" value="Genomic_DNA"/>
</dbReference>
<dbReference type="InterPro" id="IPR014720">
    <property type="entry name" value="dsRBD_dom"/>
</dbReference>
<dbReference type="Pfam" id="PF00035">
    <property type="entry name" value="dsrm"/>
    <property type="match status" value="2"/>
</dbReference>
<gene>
    <name evidence="5" type="ORF">LVIROSA_LOCUS25793</name>
</gene>
<reference evidence="5 6" key="1">
    <citation type="submission" date="2022-01" db="EMBL/GenBank/DDBJ databases">
        <authorList>
            <person name="Xiong W."/>
            <person name="Schranz E."/>
        </authorList>
    </citation>
    <scope>NUCLEOTIDE SEQUENCE [LARGE SCALE GENOMIC DNA]</scope>
</reference>
<keyword evidence="1" id="KW-0677">Repeat</keyword>
<feature type="domain" description="DRBM" evidence="4">
    <location>
        <begin position="165"/>
        <end position="236"/>
    </location>
</feature>
<evidence type="ECO:0000256" key="3">
    <source>
        <dbReference type="SAM" id="MobiDB-lite"/>
    </source>
</evidence>
<feature type="region of interest" description="Disordered" evidence="3">
    <location>
        <begin position="359"/>
        <end position="396"/>
    </location>
</feature>
<dbReference type="SMART" id="SM00358">
    <property type="entry name" value="DSRM"/>
    <property type="match status" value="2"/>
</dbReference>
<comment type="caution">
    <text evidence="5">The sequence shown here is derived from an EMBL/GenBank/DDBJ whole genome shotgun (WGS) entry which is preliminary data.</text>
</comment>
<feature type="compositionally biased region" description="Polar residues" evidence="3">
    <location>
        <begin position="373"/>
        <end position="383"/>
    </location>
</feature>
<organism evidence="5 6">
    <name type="scientific">Lactuca virosa</name>
    <dbReference type="NCBI Taxonomy" id="75947"/>
    <lineage>
        <taxon>Eukaryota</taxon>
        <taxon>Viridiplantae</taxon>
        <taxon>Streptophyta</taxon>
        <taxon>Embryophyta</taxon>
        <taxon>Tracheophyta</taxon>
        <taxon>Spermatophyta</taxon>
        <taxon>Magnoliopsida</taxon>
        <taxon>eudicotyledons</taxon>
        <taxon>Gunneridae</taxon>
        <taxon>Pentapetalae</taxon>
        <taxon>asterids</taxon>
        <taxon>campanulids</taxon>
        <taxon>Asterales</taxon>
        <taxon>Asteraceae</taxon>
        <taxon>Cichorioideae</taxon>
        <taxon>Cichorieae</taxon>
        <taxon>Lactucinae</taxon>
        <taxon>Lactuca</taxon>
    </lineage>
</organism>
<feature type="domain" description="DRBM" evidence="4">
    <location>
        <begin position="250"/>
        <end position="316"/>
    </location>
</feature>
<dbReference type="AlphaFoldDB" id="A0AAU9NPB3"/>
<dbReference type="Gene3D" id="3.30.160.20">
    <property type="match status" value="2"/>
</dbReference>
<feature type="compositionally biased region" description="Basic and acidic residues" evidence="3">
    <location>
        <begin position="134"/>
        <end position="151"/>
    </location>
</feature>
<proteinExistence type="predicted"/>
<feature type="region of interest" description="Disordered" evidence="3">
    <location>
        <begin position="134"/>
        <end position="159"/>
    </location>
</feature>
<evidence type="ECO:0000313" key="6">
    <source>
        <dbReference type="Proteomes" id="UP001157418"/>
    </source>
</evidence>
<dbReference type="PANTHER" id="PTHR46031">
    <property type="match status" value="1"/>
</dbReference>
<name>A0AAU9NPB3_9ASTR</name>
<protein>
    <recommendedName>
        <fullName evidence="4">DRBM domain-containing protein</fullName>
    </recommendedName>
</protein>
<evidence type="ECO:0000313" key="5">
    <source>
        <dbReference type="EMBL" id="CAH1439608.1"/>
    </source>
</evidence>
<evidence type="ECO:0000256" key="2">
    <source>
        <dbReference type="ARBA" id="ARBA00022884"/>
    </source>
</evidence>
<evidence type="ECO:0000256" key="1">
    <source>
        <dbReference type="ARBA" id="ARBA00022737"/>
    </source>
</evidence>
<keyword evidence="6" id="KW-1185">Reference proteome</keyword>
<dbReference type="SUPFAM" id="SSF54768">
    <property type="entry name" value="dsRNA-binding domain-like"/>
    <property type="match status" value="2"/>
</dbReference>
<evidence type="ECO:0000259" key="4">
    <source>
        <dbReference type="SMART" id="SM00358"/>
    </source>
</evidence>
<sequence length="396" mass="44715">MPGPETVDPSSQPLATVKENTSSSRFFVIICTGGKWEWETGDEQPKYVRSFGNNFGVHFSRNINYADFLQLVKKKVGLSDISNITLAFKHPEMLYVMDMVDDDDICHLMNVLQSVTKTVNVYVVELERDVSKQSTKKEKISDEKKSSKKDQSNNQVEVGMQQQSYKRLLNEQVQRLRKQAPIYQTNNEGAEHQPKFRTTIWFDGVSYTSPNTFTHCKLAEEDSSKITLFAIIQKLKDEALNHLREDKGFCKAILAEYAVRMDIQRPTYQTTQSCSSVPVFHSSLVFFDDASFTGDNCLTKKKAEQSAAYAVILKYIESETGSILSEIIKSKFSHSVTKEIQVDQSDTNVVNIPVALNEAKSDEGTKTPHTEPLYTQETPTTPAVNPPVDITQTHVN</sequence>
<feature type="compositionally biased region" description="Basic and acidic residues" evidence="3">
    <location>
        <begin position="359"/>
        <end position="369"/>
    </location>
</feature>
<dbReference type="PANTHER" id="PTHR46031:SF37">
    <property type="entry name" value="DRBM DOMAIN-CONTAINING PROTEIN"/>
    <property type="match status" value="1"/>
</dbReference>